<evidence type="ECO:0000256" key="10">
    <source>
        <dbReference type="ARBA" id="ARBA00030781"/>
    </source>
</evidence>
<comment type="similarity">
    <text evidence="2">Belongs to the MoaE family.</text>
</comment>
<evidence type="ECO:0000256" key="13">
    <source>
        <dbReference type="SAM" id="MobiDB-lite"/>
    </source>
</evidence>
<evidence type="ECO:0000256" key="9">
    <source>
        <dbReference type="ARBA" id="ARBA00030407"/>
    </source>
</evidence>
<evidence type="ECO:0000256" key="3">
    <source>
        <dbReference type="ARBA" id="ARBA00011950"/>
    </source>
</evidence>
<dbReference type="InterPro" id="IPR003448">
    <property type="entry name" value="Mopterin_biosynth_MoaE"/>
</dbReference>
<dbReference type="EC" id="2.8.1.12" evidence="3"/>
<evidence type="ECO:0000256" key="1">
    <source>
        <dbReference type="ARBA" id="ARBA00005046"/>
    </source>
</evidence>
<feature type="region of interest" description="Disordered" evidence="13">
    <location>
        <begin position="132"/>
        <end position="152"/>
    </location>
</feature>
<name>A0A4R3MYZ3_9GAMM</name>
<dbReference type="Pfam" id="PF02391">
    <property type="entry name" value="MoaE"/>
    <property type="match status" value="1"/>
</dbReference>
<comment type="catalytic activity">
    <reaction evidence="12">
        <text>2 [molybdopterin-synthase sulfur-carrier protein]-C-terminal-Gly-aminoethanethioate + cyclic pyranopterin phosphate + H2O = molybdopterin + 2 [molybdopterin-synthase sulfur-carrier protein]-C-terminal Gly-Gly + 2 H(+)</text>
        <dbReference type="Rhea" id="RHEA:26333"/>
        <dbReference type="Rhea" id="RHEA-COMP:12202"/>
        <dbReference type="Rhea" id="RHEA-COMP:19907"/>
        <dbReference type="ChEBI" id="CHEBI:15377"/>
        <dbReference type="ChEBI" id="CHEBI:15378"/>
        <dbReference type="ChEBI" id="CHEBI:58698"/>
        <dbReference type="ChEBI" id="CHEBI:59648"/>
        <dbReference type="ChEBI" id="CHEBI:90778"/>
        <dbReference type="ChEBI" id="CHEBI:232372"/>
        <dbReference type="EC" id="2.8.1.12"/>
    </reaction>
</comment>
<dbReference type="GO" id="GO:0030366">
    <property type="term" value="F:molybdopterin synthase activity"/>
    <property type="evidence" value="ECO:0007669"/>
    <property type="project" value="UniProtKB-EC"/>
</dbReference>
<dbReference type="PANTHER" id="PTHR23404">
    <property type="entry name" value="MOLYBDOPTERIN SYNTHASE RELATED"/>
    <property type="match status" value="1"/>
</dbReference>
<dbReference type="CDD" id="cd00756">
    <property type="entry name" value="MoaE"/>
    <property type="match status" value="1"/>
</dbReference>
<evidence type="ECO:0000256" key="2">
    <source>
        <dbReference type="ARBA" id="ARBA00005426"/>
    </source>
</evidence>
<proteinExistence type="inferred from homology"/>
<dbReference type="NCBIfam" id="NF007959">
    <property type="entry name" value="PRK10678.1"/>
    <property type="match status" value="1"/>
</dbReference>
<dbReference type="OrthoDB" id="9803224at2"/>
<dbReference type="SUPFAM" id="SSF54690">
    <property type="entry name" value="Molybdopterin synthase subunit MoaE"/>
    <property type="match status" value="1"/>
</dbReference>
<dbReference type="GO" id="GO:0006777">
    <property type="term" value="P:Mo-molybdopterin cofactor biosynthetic process"/>
    <property type="evidence" value="ECO:0007669"/>
    <property type="project" value="UniProtKB-KW"/>
</dbReference>
<evidence type="ECO:0000256" key="8">
    <source>
        <dbReference type="ARBA" id="ARBA00029745"/>
    </source>
</evidence>
<comment type="pathway">
    <text evidence="1">Cofactor biosynthesis; molybdopterin biosynthesis.</text>
</comment>
<evidence type="ECO:0000313" key="14">
    <source>
        <dbReference type="EMBL" id="TCT21920.1"/>
    </source>
</evidence>
<evidence type="ECO:0000256" key="11">
    <source>
        <dbReference type="ARBA" id="ARBA00032474"/>
    </source>
</evidence>
<dbReference type="UniPathway" id="UPA00344"/>
<organism evidence="14 15">
    <name type="scientific">Thiobaca trueperi</name>
    <dbReference type="NCBI Taxonomy" id="127458"/>
    <lineage>
        <taxon>Bacteria</taxon>
        <taxon>Pseudomonadati</taxon>
        <taxon>Pseudomonadota</taxon>
        <taxon>Gammaproteobacteria</taxon>
        <taxon>Chromatiales</taxon>
        <taxon>Chromatiaceae</taxon>
        <taxon>Thiobaca</taxon>
    </lineage>
</organism>
<accession>A0A4R3MYZ3</accession>
<comment type="caution">
    <text evidence="14">The sequence shown here is derived from an EMBL/GenBank/DDBJ whole genome shotgun (WGS) entry which is preliminary data.</text>
</comment>
<dbReference type="Proteomes" id="UP000295717">
    <property type="component" value="Unassembled WGS sequence"/>
</dbReference>
<dbReference type="AlphaFoldDB" id="A0A4R3MYZ3"/>
<evidence type="ECO:0000256" key="6">
    <source>
        <dbReference type="ARBA" id="ARBA00023150"/>
    </source>
</evidence>
<dbReference type="FunFam" id="3.90.1170.40:FF:000001">
    <property type="entry name" value="Molybdopterin synthase catalytic subunit MoaE"/>
    <property type="match status" value="1"/>
</dbReference>
<gene>
    <name evidence="14" type="ORF">EDC35_10318</name>
</gene>
<evidence type="ECO:0000256" key="4">
    <source>
        <dbReference type="ARBA" id="ARBA00013858"/>
    </source>
</evidence>
<dbReference type="InterPro" id="IPR036563">
    <property type="entry name" value="MoaE_sf"/>
</dbReference>
<dbReference type="Gene3D" id="3.90.1170.40">
    <property type="entry name" value="Molybdopterin biosynthesis MoaE subunit"/>
    <property type="match status" value="1"/>
</dbReference>
<reference evidence="14 15" key="1">
    <citation type="submission" date="2019-03" db="EMBL/GenBank/DDBJ databases">
        <title>Genomic Encyclopedia of Type Strains, Phase IV (KMG-IV): sequencing the most valuable type-strain genomes for metagenomic binning, comparative biology and taxonomic classification.</title>
        <authorList>
            <person name="Goeker M."/>
        </authorList>
    </citation>
    <scope>NUCLEOTIDE SEQUENCE [LARGE SCALE GENOMIC DNA]</scope>
    <source>
        <strain evidence="14 15">DSM 13587</strain>
    </source>
</reference>
<evidence type="ECO:0000256" key="5">
    <source>
        <dbReference type="ARBA" id="ARBA00022679"/>
    </source>
</evidence>
<protein>
    <recommendedName>
        <fullName evidence="4">Molybdopterin synthase catalytic subunit</fullName>
        <ecNumber evidence="3">2.8.1.12</ecNumber>
    </recommendedName>
    <alternativeName>
        <fullName evidence="10">MPT synthase subunit 2</fullName>
    </alternativeName>
    <alternativeName>
        <fullName evidence="8">Molybdenum cofactor biosynthesis protein E</fullName>
    </alternativeName>
    <alternativeName>
        <fullName evidence="9">Molybdopterin-converting factor large subunit</fullName>
    </alternativeName>
    <alternativeName>
        <fullName evidence="11">Molybdopterin-converting factor subunit 2</fullName>
    </alternativeName>
</protein>
<evidence type="ECO:0000313" key="15">
    <source>
        <dbReference type="Proteomes" id="UP000295717"/>
    </source>
</evidence>
<keyword evidence="6" id="KW-0501">Molybdenum cofactor biosynthesis</keyword>
<dbReference type="RefSeq" id="WP_132976340.1">
    <property type="nucleotide sequence ID" value="NZ_SMAO01000003.1"/>
</dbReference>
<evidence type="ECO:0000256" key="12">
    <source>
        <dbReference type="ARBA" id="ARBA00049878"/>
    </source>
</evidence>
<keyword evidence="15" id="KW-1185">Reference proteome</keyword>
<comment type="subunit">
    <text evidence="7">Heterotetramer of 2 MoaD subunits and 2 MoaE subunits. Also stable as homodimer. The enzyme changes between these two forms during catalysis.</text>
</comment>
<sequence length="152" mass="16922">MRRIQVQTEPFDLAAEQEALWRGNARVGALVSFVGLVRDLNEGVSHLTLEHYPGMTEKALTAIADEAAARWQLEGVTLIHRVGTLEPQDPIVFVGVVSPHRGDAFRACEFLIDSLKTRAPFWKKESTAAGERWVEARQSDETAAGRWSLPSR</sequence>
<evidence type="ECO:0000256" key="7">
    <source>
        <dbReference type="ARBA" id="ARBA00026066"/>
    </source>
</evidence>
<dbReference type="EMBL" id="SMAO01000003">
    <property type="protein sequence ID" value="TCT21920.1"/>
    <property type="molecule type" value="Genomic_DNA"/>
</dbReference>
<keyword evidence="5" id="KW-0808">Transferase</keyword>